<dbReference type="GO" id="GO:0006310">
    <property type="term" value="P:DNA recombination"/>
    <property type="evidence" value="ECO:0007669"/>
    <property type="project" value="UniProtKB-KW"/>
</dbReference>
<evidence type="ECO:0000313" key="4">
    <source>
        <dbReference type="EMBL" id="RHW52088.1"/>
    </source>
</evidence>
<feature type="region of interest" description="Disordered" evidence="2">
    <location>
        <begin position="122"/>
        <end position="142"/>
    </location>
</feature>
<evidence type="ECO:0000256" key="2">
    <source>
        <dbReference type="SAM" id="MobiDB-lite"/>
    </source>
</evidence>
<evidence type="ECO:0000256" key="1">
    <source>
        <dbReference type="ARBA" id="ARBA00023172"/>
    </source>
</evidence>
<dbReference type="Proteomes" id="UP000284109">
    <property type="component" value="Unassembled WGS sequence"/>
</dbReference>
<dbReference type="SUPFAM" id="SSF53098">
    <property type="entry name" value="Ribonuclease H-like"/>
    <property type="match status" value="1"/>
</dbReference>
<keyword evidence="5" id="KW-1185">Reference proteome</keyword>
<dbReference type="AlphaFoldDB" id="A0A3R6YNU3"/>
<dbReference type="OrthoDB" id="9781678at2"/>
<dbReference type="InterPro" id="IPR001584">
    <property type="entry name" value="Integrase_cat-core"/>
</dbReference>
<proteinExistence type="predicted"/>
<dbReference type="InterPro" id="IPR025246">
    <property type="entry name" value="IS30-like_HTH"/>
</dbReference>
<organism evidence="4 5">
    <name type="scientific">Bombilactobacillus bombi</name>
    <dbReference type="NCBI Taxonomy" id="1303590"/>
    <lineage>
        <taxon>Bacteria</taxon>
        <taxon>Bacillati</taxon>
        <taxon>Bacillota</taxon>
        <taxon>Bacilli</taxon>
        <taxon>Lactobacillales</taxon>
        <taxon>Lactobacillaceae</taxon>
        <taxon>Bombilactobacillus</taxon>
    </lineage>
</organism>
<feature type="domain" description="Integrase catalytic" evidence="3">
    <location>
        <begin position="141"/>
        <end position="304"/>
    </location>
</feature>
<sequence>MSTSTLTQFDRGAIALLWQQGQTQQQIADAVGVAKSTICTELQRVKPYDPILAQQDADQKRQHCGRKTILNASLKQLIENHLRLTWSPEAIAAKFKVAPASIYNWLHQGQLDFDCQDLPDRNRRRQRSQETRGQYQTGTSIEQRPAAINQRQAFGHWEVDTVLSSRGQSKTCLVTFVERHSRFFWAMKAPNRTAQSLNQVFASFMHQFGSTVQSITVDHGKEFAQYQDLERDYGLTTYFCHPYSPWERGSNEYFNRKLRWFFPKQTNFNQVTAEQVLEAVELINNRPLKLHHYRTAIEVFRACSD</sequence>
<dbReference type="GO" id="GO:0032196">
    <property type="term" value="P:transposition"/>
    <property type="evidence" value="ECO:0007669"/>
    <property type="project" value="TreeGrafter"/>
</dbReference>
<comment type="caution">
    <text evidence="4">The sequence shown here is derived from an EMBL/GenBank/DDBJ whole genome shotgun (WGS) entry which is preliminary data.</text>
</comment>
<protein>
    <submittedName>
        <fullName evidence="4">IS30 family transposase</fullName>
    </submittedName>
</protein>
<keyword evidence="1" id="KW-0233">DNA recombination</keyword>
<dbReference type="GO" id="GO:0004803">
    <property type="term" value="F:transposase activity"/>
    <property type="evidence" value="ECO:0007669"/>
    <property type="project" value="TreeGrafter"/>
</dbReference>
<dbReference type="GO" id="GO:0003676">
    <property type="term" value="F:nucleic acid binding"/>
    <property type="evidence" value="ECO:0007669"/>
    <property type="project" value="InterPro"/>
</dbReference>
<dbReference type="Pfam" id="PF13936">
    <property type="entry name" value="HTH_38"/>
    <property type="match status" value="1"/>
</dbReference>
<dbReference type="InterPro" id="IPR012337">
    <property type="entry name" value="RNaseH-like_sf"/>
</dbReference>
<dbReference type="PANTHER" id="PTHR10948">
    <property type="entry name" value="TRANSPOSASE"/>
    <property type="match status" value="1"/>
</dbReference>
<dbReference type="NCBIfam" id="NF033563">
    <property type="entry name" value="transpos_IS30"/>
    <property type="match status" value="1"/>
</dbReference>
<dbReference type="Gene3D" id="3.30.420.10">
    <property type="entry name" value="Ribonuclease H-like superfamily/Ribonuclease H"/>
    <property type="match status" value="1"/>
</dbReference>
<evidence type="ECO:0000313" key="5">
    <source>
        <dbReference type="Proteomes" id="UP000284109"/>
    </source>
</evidence>
<dbReference type="PROSITE" id="PS50994">
    <property type="entry name" value="INTEGRASE"/>
    <property type="match status" value="1"/>
</dbReference>
<reference evidence="4 5" key="1">
    <citation type="submission" date="2018-07" db="EMBL/GenBank/DDBJ databases">
        <title>Genome sequences of six Lactobacillus spp. isolated from bumble bee guts.</title>
        <authorList>
            <person name="Motta E.V.S."/>
            <person name="Moran N.A."/>
        </authorList>
    </citation>
    <scope>NUCLEOTIDE SEQUENCE [LARGE SCALE GENOMIC DNA]</scope>
    <source>
        <strain evidence="4 5">BI-1.1</strain>
    </source>
</reference>
<dbReference type="PANTHER" id="PTHR10948:SF23">
    <property type="entry name" value="TRANSPOSASE INSI FOR INSERTION SEQUENCE ELEMENT IS30A-RELATED"/>
    <property type="match status" value="1"/>
</dbReference>
<accession>A0A3R6YNU3</accession>
<dbReference type="EMBL" id="QOCR01000001">
    <property type="protein sequence ID" value="RHW52088.1"/>
    <property type="molecule type" value="Genomic_DNA"/>
</dbReference>
<gene>
    <name evidence="4" type="ORF">DS831_01805</name>
</gene>
<dbReference type="InterPro" id="IPR051917">
    <property type="entry name" value="Transposase-Integrase"/>
</dbReference>
<dbReference type="GO" id="GO:0005829">
    <property type="term" value="C:cytosol"/>
    <property type="evidence" value="ECO:0007669"/>
    <property type="project" value="TreeGrafter"/>
</dbReference>
<dbReference type="InterPro" id="IPR036397">
    <property type="entry name" value="RNaseH_sf"/>
</dbReference>
<evidence type="ECO:0000259" key="3">
    <source>
        <dbReference type="PROSITE" id="PS50994"/>
    </source>
</evidence>
<name>A0A3R6YNU3_9LACO</name>
<dbReference type="RefSeq" id="WP_118899816.1">
    <property type="nucleotide sequence ID" value="NZ_QOCR01000001.1"/>
</dbReference>
<dbReference type="Pfam" id="PF00665">
    <property type="entry name" value="rve"/>
    <property type="match status" value="1"/>
</dbReference>
<dbReference type="InterPro" id="IPR053392">
    <property type="entry name" value="Transposase_IS30-like"/>
</dbReference>
<dbReference type="GO" id="GO:0015074">
    <property type="term" value="P:DNA integration"/>
    <property type="evidence" value="ECO:0007669"/>
    <property type="project" value="InterPro"/>
</dbReference>